<name>A0A5N6TJS0_ASPAV</name>
<accession>A0A5N6TJS0</accession>
<sequence>MANSRSKTTPTIPLVMAQPVQPSTEALPPYDIVDFCYGVGTDTELTILCYGKRFHITVSADNLQGDPHIANEYLSLLQKLDSGEPFEQSKDEGDPMEELCFWIAFCCNPHMRVLASKQQEVRTLYDWFHPDTLVLTPKVIDGTLHVHSSIPDQQLLQQLTPK</sequence>
<protein>
    <submittedName>
        <fullName evidence="1">Uncharacterized protein</fullName>
    </submittedName>
</protein>
<organism evidence="1 2">
    <name type="scientific">Aspergillus avenaceus</name>
    <dbReference type="NCBI Taxonomy" id="36643"/>
    <lineage>
        <taxon>Eukaryota</taxon>
        <taxon>Fungi</taxon>
        <taxon>Dikarya</taxon>
        <taxon>Ascomycota</taxon>
        <taxon>Pezizomycotina</taxon>
        <taxon>Eurotiomycetes</taxon>
        <taxon>Eurotiomycetidae</taxon>
        <taxon>Eurotiales</taxon>
        <taxon>Aspergillaceae</taxon>
        <taxon>Aspergillus</taxon>
        <taxon>Aspergillus subgen. Circumdati</taxon>
    </lineage>
</organism>
<evidence type="ECO:0000313" key="2">
    <source>
        <dbReference type="Proteomes" id="UP000325780"/>
    </source>
</evidence>
<dbReference type="EMBL" id="ML742270">
    <property type="protein sequence ID" value="KAE8146331.1"/>
    <property type="molecule type" value="Genomic_DNA"/>
</dbReference>
<proteinExistence type="predicted"/>
<evidence type="ECO:0000313" key="1">
    <source>
        <dbReference type="EMBL" id="KAE8146331.1"/>
    </source>
</evidence>
<gene>
    <name evidence="1" type="ORF">BDV25DRAFT_143807</name>
</gene>
<dbReference type="OrthoDB" id="4062651at2759"/>
<keyword evidence="2" id="KW-1185">Reference proteome</keyword>
<dbReference type="AlphaFoldDB" id="A0A5N6TJS0"/>
<dbReference type="Proteomes" id="UP000325780">
    <property type="component" value="Unassembled WGS sequence"/>
</dbReference>
<reference evidence="1 2" key="1">
    <citation type="submission" date="2019-04" db="EMBL/GenBank/DDBJ databases">
        <title>Friends and foes A comparative genomics study of 23 Aspergillus species from section Flavi.</title>
        <authorList>
            <consortium name="DOE Joint Genome Institute"/>
            <person name="Kjaerbolling I."/>
            <person name="Vesth T."/>
            <person name="Frisvad J.C."/>
            <person name="Nybo J.L."/>
            <person name="Theobald S."/>
            <person name="Kildgaard S."/>
            <person name="Isbrandt T."/>
            <person name="Kuo A."/>
            <person name="Sato A."/>
            <person name="Lyhne E.K."/>
            <person name="Kogle M.E."/>
            <person name="Wiebenga A."/>
            <person name="Kun R.S."/>
            <person name="Lubbers R.J."/>
            <person name="Makela M.R."/>
            <person name="Barry K."/>
            <person name="Chovatia M."/>
            <person name="Clum A."/>
            <person name="Daum C."/>
            <person name="Haridas S."/>
            <person name="He G."/>
            <person name="LaButti K."/>
            <person name="Lipzen A."/>
            <person name="Mondo S."/>
            <person name="Riley R."/>
            <person name="Salamov A."/>
            <person name="Simmons B.A."/>
            <person name="Magnuson J.K."/>
            <person name="Henrissat B."/>
            <person name="Mortensen U.H."/>
            <person name="Larsen T.O."/>
            <person name="Devries R.P."/>
            <person name="Grigoriev I.V."/>
            <person name="Machida M."/>
            <person name="Baker S.E."/>
            <person name="Andersen M.R."/>
        </authorList>
    </citation>
    <scope>NUCLEOTIDE SEQUENCE [LARGE SCALE GENOMIC DNA]</scope>
    <source>
        <strain evidence="1 2">IBT 18842</strain>
    </source>
</reference>